<gene>
    <name evidence="3" type="ORF">DFR74_104276</name>
</gene>
<name>A0A366DN99_9NOCA</name>
<dbReference type="Pfam" id="PF13701">
    <property type="entry name" value="DDE_Tnp_1_4"/>
    <property type="match status" value="1"/>
</dbReference>
<evidence type="ECO:0000256" key="1">
    <source>
        <dbReference type="SAM" id="MobiDB-lite"/>
    </source>
</evidence>
<reference evidence="3 4" key="1">
    <citation type="submission" date="2018-06" db="EMBL/GenBank/DDBJ databases">
        <title>Genomic Encyclopedia of Type Strains, Phase IV (KMG-IV): sequencing the most valuable type-strain genomes for metagenomic binning, comparative biology and taxonomic classification.</title>
        <authorList>
            <person name="Goeker M."/>
        </authorList>
    </citation>
    <scope>NUCLEOTIDE SEQUENCE [LARGE SCALE GENOMIC DNA]</scope>
    <source>
        <strain evidence="3 4">DSM 44599</strain>
    </source>
</reference>
<protein>
    <submittedName>
        <fullName evidence="3">DDE family transposase</fullName>
    </submittedName>
</protein>
<dbReference type="AlphaFoldDB" id="A0A366DN99"/>
<dbReference type="STRING" id="1210090.GCA_001613185_00663"/>
<accession>A0A366DN99</accession>
<dbReference type="InterPro" id="IPR025668">
    <property type="entry name" value="Tnp_DDE_dom"/>
</dbReference>
<proteinExistence type="predicted"/>
<feature type="region of interest" description="Disordered" evidence="1">
    <location>
        <begin position="133"/>
        <end position="192"/>
    </location>
</feature>
<dbReference type="Proteomes" id="UP000252586">
    <property type="component" value="Unassembled WGS sequence"/>
</dbReference>
<comment type="caution">
    <text evidence="3">The sequence shown here is derived from an EMBL/GenBank/DDBJ whole genome shotgun (WGS) entry which is preliminary data.</text>
</comment>
<feature type="compositionally biased region" description="Low complexity" evidence="1">
    <location>
        <begin position="147"/>
        <end position="166"/>
    </location>
</feature>
<evidence type="ECO:0000313" key="3">
    <source>
        <dbReference type="EMBL" id="RBO91573.1"/>
    </source>
</evidence>
<feature type="domain" description="Transposase DDE" evidence="2">
    <location>
        <begin position="29"/>
        <end position="101"/>
    </location>
</feature>
<evidence type="ECO:0000259" key="2">
    <source>
        <dbReference type="Pfam" id="PF13701"/>
    </source>
</evidence>
<sequence>MRRKRCRQSVFARAHARARAWKPAGPNAVDHQVSNDDPVIIDLDASLTDAHSEKQHAALKFKHGFGFHSLWSFIDHGPGGAGEPAAVMLRPGNAGSNTAADHKQILADAWPSCRGNGRGGLVGKCWSAPIPAAEPMSSSTTAAGADWGTRSGSPSPTTSSPRWTPTCAIGIGTRPTTPKDRSGPVLGTSRSLASPTCPGGRPGCGCWCVKNARIRVRSCGSPTVTGCG</sequence>
<evidence type="ECO:0000313" key="4">
    <source>
        <dbReference type="Proteomes" id="UP000252586"/>
    </source>
</evidence>
<dbReference type="EMBL" id="QNRE01000004">
    <property type="protein sequence ID" value="RBO91573.1"/>
    <property type="molecule type" value="Genomic_DNA"/>
</dbReference>
<organism evidence="3 4">
    <name type="scientific">Nocardia puris</name>
    <dbReference type="NCBI Taxonomy" id="208602"/>
    <lineage>
        <taxon>Bacteria</taxon>
        <taxon>Bacillati</taxon>
        <taxon>Actinomycetota</taxon>
        <taxon>Actinomycetes</taxon>
        <taxon>Mycobacteriales</taxon>
        <taxon>Nocardiaceae</taxon>
        <taxon>Nocardia</taxon>
    </lineage>
</organism>
<keyword evidence="4" id="KW-1185">Reference proteome</keyword>